<gene>
    <name evidence="1" type="ORF">MENT_LOCUS49950</name>
</gene>
<dbReference type="AlphaFoldDB" id="A0A6V7XBQ0"/>
<organism evidence="1 2">
    <name type="scientific">Meloidogyne enterolobii</name>
    <name type="common">Root-knot nematode worm</name>
    <name type="synonym">Meloidogyne mayaguensis</name>
    <dbReference type="NCBI Taxonomy" id="390850"/>
    <lineage>
        <taxon>Eukaryota</taxon>
        <taxon>Metazoa</taxon>
        <taxon>Ecdysozoa</taxon>
        <taxon>Nematoda</taxon>
        <taxon>Chromadorea</taxon>
        <taxon>Rhabditida</taxon>
        <taxon>Tylenchina</taxon>
        <taxon>Tylenchomorpha</taxon>
        <taxon>Tylenchoidea</taxon>
        <taxon>Meloidogynidae</taxon>
        <taxon>Meloidogyninae</taxon>
        <taxon>Meloidogyne</taxon>
    </lineage>
</organism>
<name>A0A6V7XBQ0_MELEN</name>
<dbReference type="EMBL" id="CAJEWN010001355">
    <property type="protein sequence ID" value="CAD2196759.1"/>
    <property type="molecule type" value="Genomic_DNA"/>
</dbReference>
<evidence type="ECO:0000313" key="2">
    <source>
        <dbReference type="Proteomes" id="UP000580250"/>
    </source>
</evidence>
<dbReference type="Proteomes" id="UP000580250">
    <property type="component" value="Unassembled WGS sequence"/>
</dbReference>
<proteinExistence type="predicted"/>
<evidence type="ECO:0000313" key="1">
    <source>
        <dbReference type="EMBL" id="CAD2196759.1"/>
    </source>
</evidence>
<comment type="caution">
    <text evidence="1">The sequence shown here is derived from an EMBL/GenBank/DDBJ whole genome shotgun (WGS) entry which is preliminary data.</text>
</comment>
<accession>A0A6V7XBQ0</accession>
<reference evidence="1 2" key="1">
    <citation type="submission" date="2020-08" db="EMBL/GenBank/DDBJ databases">
        <authorList>
            <person name="Koutsovoulos G."/>
            <person name="Danchin GJ E."/>
        </authorList>
    </citation>
    <scope>NUCLEOTIDE SEQUENCE [LARGE SCALE GENOMIC DNA]</scope>
</reference>
<protein>
    <submittedName>
        <fullName evidence="1">Uncharacterized protein</fullName>
    </submittedName>
</protein>
<sequence length="88" mass="10061">MVLPSNKCFHSMNPNIIIPLFRHNKLPIPSYTPTDLPDPQTHPLDIQTHVQDGGQLIEKSEKSLFVVQPEDYFRGVKPLMQTLTHTNN</sequence>